<dbReference type="GO" id="GO:0062026">
    <property type="term" value="P:negative regulation of SCF-dependent proteasomal ubiquitin-dependent catabolic process"/>
    <property type="evidence" value="ECO:0007669"/>
    <property type="project" value="TreeGrafter"/>
</dbReference>
<keyword evidence="2" id="KW-1185">Reference proteome</keyword>
<organism evidence="1 2">
    <name type="scientific">Myotis myotis</name>
    <name type="common">Greater mouse-eared bat</name>
    <name type="synonym">Vespertilio myotis</name>
    <dbReference type="NCBI Taxonomy" id="51298"/>
    <lineage>
        <taxon>Eukaryota</taxon>
        <taxon>Metazoa</taxon>
        <taxon>Chordata</taxon>
        <taxon>Craniata</taxon>
        <taxon>Vertebrata</taxon>
        <taxon>Euteleostomi</taxon>
        <taxon>Mammalia</taxon>
        <taxon>Eutheria</taxon>
        <taxon>Laurasiatheria</taxon>
        <taxon>Chiroptera</taxon>
        <taxon>Yangochiroptera</taxon>
        <taxon>Vespertilionidae</taxon>
        <taxon>Myotis</taxon>
    </lineage>
</organism>
<reference evidence="1 2" key="1">
    <citation type="journal article" date="2020" name="Nature">
        <title>Six reference-quality genomes reveal evolution of bat adaptations.</title>
        <authorList>
            <person name="Jebb D."/>
            <person name="Huang Z."/>
            <person name="Pippel M."/>
            <person name="Hughes G.M."/>
            <person name="Lavrichenko K."/>
            <person name="Devanna P."/>
            <person name="Winkler S."/>
            <person name="Jermiin L.S."/>
            <person name="Skirmuntt E.C."/>
            <person name="Katzourakis A."/>
            <person name="Burkitt-Gray L."/>
            <person name="Ray D.A."/>
            <person name="Sullivan K.A.M."/>
            <person name="Roscito J.G."/>
            <person name="Kirilenko B.M."/>
            <person name="Davalos L.M."/>
            <person name="Corthals A.P."/>
            <person name="Power M.L."/>
            <person name="Jones G."/>
            <person name="Ransome R.D."/>
            <person name="Dechmann D.K.N."/>
            <person name="Locatelli A.G."/>
            <person name="Puechmaille S.J."/>
            <person name="Fedrigo O."/>
            <person name="Jarvis E.D."/>
            <person name="Hiller M."/>
            <person name="Vernes S.C."/>
            <person name="Myers E.W."/>
            <person name="Teeling E.C."/>
        </authorList>
    </citation>
    <scope>NUCLEOTIDE SEQUENCE [LARGE SCALE GENOMIC DNA]</scope>
    <source>
        <strain evidence="1">MMyoMyo1</strain>
        <tissue evidence="1">Flight muscle</tissue>
    </source>
</reference>
<evidence type="ECO:0000313" key="2">
    <source>
        <dbReference type="Proteomes" id="UP000527355"/>
    </source>
</evidence>
<dbReference type="GO" id="GO:0005737">
    <property type="term" value="C:cytoplasm"/>
    <property type="evidence" value="ECO:0007669"/>
    <property type="project" value="TreeGrafter"/>
</dbReference>
<dbReference type="Proteomes" id="UP000527355">
    <property type="component" value="Unassembled WGS sequence"/>
</dbReference>
<accession>A0A7J8AS76</accession>
<protein>
    <submittedName>
        <fullName evidence="1">Serine/threonine/tyrosine interacting protein</fullName>
    </submittedName>
</protein>
<dbReference type="InterPro" id="IPR052449">
    <property type="entry name" value="STYX-Interacting_Phosphatase"/>
</dbReference>
<proteinExistence type="predicted"/>
<dbReference type="EMBL" id="JABWUV010000001">
    <property type="protein sequence ID" value="KAF6389099.1"/>
    <property type="molecule type" value="Genomic_DNA"/>
</dbReference>
<comment type="caution">
    <text evidence="1">The sequence shown here is derived from an EMBL/GenBank/DDBJ whole genome shotgun (WGS) entry which is preliminary data.</text>
</comment>
<evidence type="ECO:0000313" key="1">
    <source>
        <dbReference type="EMBL" id="KAF6389099.1"/>
    </source>
</evidence>
<gene>
    <name evidence="1" type="ORF">mMyoMyo1_018558</name>
</gene>
<dbReference type="GO" id="GO:1990444">
    <property type="term" value="F:F-box domain binding"/>
    <property type="evidence" value="ECO:0007669"/>
    <property type="project" value="TreeGrafter"/>
</dbReference>
<dbReference type="PANTHER" id="PTHR46588">
    <property type="entry name" value="SERINE/THREONINE/TYROSINE-INTERACTING PROTEIN"/>
    <property type="match status" value="1"/>
</dbReference>
<sequence length="62" mass="7198">MEDVKLEFPSLPQGKEDAEEWTYPMRREMQEILPGLFLGPYSSAMKSKVSEFRKSSEELLNS</sequence>
<dbReference type="VEuPathDB" id="HostDB:GeneID_118655409"/>
<dbReference type="GO" id="GO:0005654">
    <property type="term" value="C:nucleoplasm"/>
    <property type="evidence" value="ECO:0007669"/>
    <property type="project" value="TreeGrafter"/>
</dbReference>
<name>A0A7J8AS76_MYOMY</name>
<dbReference type="PANTHER" id="PTHR46588:SF1">
    <property type="entry name" value="SERINE_THREONINE_TYROSINE-INTERACTING PROTEIN"/>
    <property type="match status" value="1"/>
</dbReference>
<dbReference type="GO" id="GO:0070372">
    <property type="term" value="P:regulation of ERK1 and ERK2 cascade"/>
    <property type="evidence" value="ECO:0007669"/>
    <property type="project" value="TreeGrafter"/>
</dbReference>
<dbReference type="AlphaFoldDB" id="A0A7J8AS76"/>